<evidence type="ECO:0000313" key="1">
    <source>
        <dbReference type="EMBL" id="KAJ8687921.1"/>
    </source>
</evidence>
<reference evidence="1" key="1">
    <citation type="submission" date="2023-04" db="EMBL/GenBank/DDBJ databases">
        <title>A chromosome-level genome assembly of the parasitoid wasp Eretmocerus hayati.</title>
        <authorList>
            <person name="Zhong Y."/>
            <person name="Liu S."/>
            <person name="Liu Y."/>
        </authorList>
    </citation>
    <scope>NUCLEOTIDE SEQUENCE</scope>
    <source>
        <strain evidence="1">ZJU_SS_LIU_2023</strain>
    </source>
</reference>
<protein>
    <submittedName>
        <fullName evidence="1">Uncharacterized protein</fullName>
    </submittedName>
</protein>
<name>A0ACC2PWL8_9HYME</name>
<dbReference type="EMBL" id="CM056741">
    <property type="protein sequence ID" value="KAJ8687921.1"/>
    <property type="molecule type" value="Genomic_DNA"/>
</dbReference>
<sequence>MEKYLKDEPKLQSYKKIPTELDTAPWDLFTAPPMWTATTGSSTQFDTEIKMEVSTSSDERDPLGLDDIKQSPGDYSHNGRDRDSFDRHLDSLSMSSASSACSALSWDGSPALSCRALILKKEPNEDLEEDEEHEEIEDEVDSGCENEGQILTPPSSPESGRGHSNSSHSSTGSSMLDTHNLNHHGSKSRNAIVRVTAANAQSVARLISVATNGFPSVNGSTQHGANTTTVGSAHVNNRHQARSHELSPADTKRRIHKCQFPGCKKVYTKSSHLKAHQRTHTELPVEGVVIEKATIGAIYSIPCTGDWKKVTSSVGRGDFDLGVSRIEFWHPKSVYGDFFLYVLLFCVYEGLWGFFKLPL</sequence>
<evidence type="ECO:0000313" key="2">
    <source>
        <dbReference type="Proteomes" id="UP001239111"/>
    </source>
</evidence>
<gene>
    <name evidence="1" type="ORF">QAD02_023716</name>
</gene>
<organism evidence="1 2">
    <name type="scientific">Eretmocerus hayati</name>
    <dbReference type="NCBI Taxonomy" id="131215"/>
    <lineage>
        <taxon>Eukaryota</taxon>
        <taxon>Metazoa</taxon>
        <taxon>Ecdysozoa</taxon>
        <taxon>Arthropoda</taxon>
        <taxon>Hexapoda</taxon>
        <taxon>Insecta</taxon>
        <taxon>Pterygota</taxon>
        <taxon>Neoptera</taxon>
        <taxon>Endopterygota</taxon>
        <taxon>Hymenoptera</taxon>
        <taxon>Apocrita</taxon>
        <taxon>Proctotrupomorpha</taxon>
        <taxon>Chalcidoidea</taxon>
        <taxon>Aphelinidae</taxon>
        <taxon>Aphelininae</taxon>
        <taxon>Eretmocerus</taxon>
    </lineage>
</organism>
<comment type="caution">
    <text evidence="1">The sequence shown here is derived from an EMBL/GenBank/DDBJ whole genome shotgun (WGS) entry which is preliminary data.</text>
</comment>
<proteinExistence type="predicted"/>
<keyword evidence="2" id="KW-1185">Reference proteome</keyword>
<dbReference type="Proteomes" id="UP001239111">
    <property type="component" value="Chromosome 1"/>
</dbReference>
<accession>A0ACC2PWL8</accession>